<organism evidence="3 4">
    <name type="scientific">Marinimicrobium koreense</name>
    <dbReference type="NCBI Taxonomy" id="306545"/>
    <lineage>
        <taxon>Bacteria</taxon>
        <taxon>Pseudomonadati</taxon>
        <taxon>Pseudomonadota</taxon>
        <taxon>Gammaproteobacteria</taxon>
        <taxon>Cellvibrionales</taxon>
        <taxon>Cellvibrionaceae</taxon>
        <taxon>Marinimicrobium</taxon>
    </lineage>
</organism>
<accession>A0A3N1P0E3</accession>
<evidence type="ECO:0000313" key="4">
    <source>
        <dbReference type="Proteomes" id="UP000273643"/>
    </source>
</evidence>
<gene>
    <name evidence="3" type="ORF">EDC38_2579</name>
</gene>
<evidence type="ECO:0000256" key="1">
    <source>
        <dbReference type="ARBA" id="ARBA00005947"/>
    </source>
</evidence>
<dbReference type="SUPFAM" id="SSF52768">
    <property type="entry name" value="Arginase/deacetylase"/>
    <property type="match status" value="1"/>
</dbReference>
<comment type="caution">
    <text evidence="3">The sequence shown here is derived from an EMBL/GenBank/DDBJ whole genome shotgun (WGS) entry which is preliminary data.</text>
</comment>
<dbReference type="EMBL" id="RJUK01000002">
    <property type="protein sequence ID" value="ROQ18356.1"/>
    <property type="molecule type" value="Genomic_DNA"/>
</dbReference>
<dbReference type="RefSeq" id="WP_123638997.1">
    <property type="nucleotide sequence ID" value="NZ_RJUK01000002.1"/>
</dbReference>
<dbReference type="InterPro" id="IPR000286">
    <property type="entry name" value="HDACs"/>
</dbReference>
<dbReference type="Gene3D" id="3.40.800.20">
    <property type="entry name" value="Histone deacetylase domain"/>
    <property type="match status" value="1"/>
</dbReference>
<dbReference type="GO" id="GO:0040029">
    <property type="term" value="P:epigenetic regulation of gene expression"/>
    <property type="evidence" value="ECO:0007669"/>
    <property type="project" value="TreeGrafter"/>
</dbReference>
<dbReference type="Pfam" id="PF00850">
    <property type="entry name" value="Hist_deacetyl"/>
    <property type="match status" value="1"/>
</dbReference>
<sequence length="318" mass="35298">MLATILSHPSCHRHRMPDGHPECPERLDAINNRLLTSGLDGLLLHKQAPAVTREQLLRVHEAEYLDRLAEAARTLGEDQILPFDTDVYLSRDTLEAARHAAGAAAYGVDLVMAGETDAVFCNVRPPGHHAEPDRAMGFCLYNNVAIAAAHALAQHGMQRIAIADFDVHHGNGTQTMFYDEPRVLFCSSFQHPFYPGTPIDVKRDHIVNVPLPATCRSEEFRAAITERWLPALKRFRPQLLLISAGFDAHEEDDMSSISLTDRDYQWVSEQLRTLVDHSHEIDNPNDHCRGIVSTLEGGYALSALGRSAVAHIKALAKL</sequence>
<comment type="similarity">
    <text evidence="1">Belongs to the histone deacetylase family.</text>
</comment>
<dbReference type="GO" id="GO:0004407">
    <property type="term" value="F:histone deacetylase activity"/>
    <property type="evidence" value="ECO:0007669"/>
    <property type="project" value="TreeGrafter"/>
</dbReference>
<dbReference type="Proteomes" id="UP000273643">
    <property type="component" value="Unassembled WGS sequence"/>
</dbReference>
<dbReference type="InterPro" id="IPR023696">
    <property type="entry name" value="Ureohydrolase_dom_sf"/>
</dbReference>
<keyword evidence="4" id="KW-1185">Reference proteome</keyword>
<dbReference type="PRINTS" id="PR01270">
    <property type="entry name" value="HDASUPER"/>
</dbReference>
<dbReference type="CDD" id="cd11599">
    <property type="entry name" value="HDAC_classII_2"/>
    <property type="match status" value="1"/>
</dbReference>
<reference evidence="3 4" key="1">
    <citation type="submission" date="2018-11" db="EMBL/GenBank/DDBJ databases">
        <title>Genomic Encyclopedia of Type Strains, Phase IV (KMG-IV): sequencing the most valuable type-strain genomes for metagenomic binning, comparative biology and taxonomic classification.</title>
        <authorList>
            <person name="Goeker M."/>
        </authorList>
    </citation>
    <scope>NUCLEOTIDE SEQUENCE [LARGE SCALE GENOMIC DNA]</scope>
    <source>
        <strain evidence="3 4">DSM 16974</strain>
    </source>
</reference>
<dbReference type="OrthoDB" id="9808367at2"/>
<evidence type="ECO:0000259" key="2">
    <source>
        <dbReference type="Pfam" id="PF00850"/>
    </source>
</evidence>
<name>A0A3N1P0E3_9GAMM</name>
<dbReference type="InterPro" id="IPR023801">
    <property type="entry name" value="His_deacetylse_dom"/>
</dbReference>
<feature type="domain" description="Histone deacetylase" evidence="2">
    <location>
        <begin position="20"/>
        <end position="315"/>
    </location>
</feature>
<dbReference type="PANTHER" id="PTHR10625">
    <property type="entry name" value="HISTONE DEACETYLASE HDAC1-RELATED"/>
    <property type="match status" value="1"/>
</dbReference>
<evidence type="ECO:0000313" key="3">
    <source>
        <dbReference type="EMBL" id="ROQ18356.1"/>
    </source>
</evidence>
<protein>
    <submittedName>
        <fullName evidence="3">Acetoin utilization deacetylase AcuC-like enzyme</fullName>
    </submittedName>
</protein>
<dbReference type="AlphaFoldDB" id="A0A3N1P0E3"/>
<proteinExistence type="inferred from homology"/>
<dbReference type="InterPro" id="IPR037138">
    <property type="entry name" value="His_deacetylse_dom_sf"/>
</dbReference>
<dbReference type="PANTHER" id="PTHR10625:SF10">
    <property type="entry name" value="HISTONE DEACETYLASE HDAC1"/>
    <property type="match status" value="1"/>
</dbReference>